<feature type="repeat" description="ANK" evidence="3">
    <location>
        <begin position="37"/>
        <end position="69"/>
    </location>
</feature>
<gene>
    <name evidence="4" type="ORF">NMU02_09110</name>
</gene>
<keyword evidence="5" id="KW-1185">Reference proteome</keyword>
<dbReference type="Proteomes" id="UP001205603">
    <property type="component" value="Unassembled WGS sequence"/>
</dbReference>
<keyword evidence="1" id="KW-0677">Repeat</keyword>
<evidence type="ECO:0000313" key="4">
    <source>
        <dbReference type="EMBL" id="MCP9612249.1"/>
    </source>
</evidence>
<dbReference type="SMART" id="SM00248">
    <property type="entry name" value="ANK"/>
    <property type="match status" value="7"/>
</dbReference>
<name>A0ABT1MJM4_9BACT</name>
<evidence type="ECO:0000256" key="3">
    <source>
        <dbReference type="PROSITE-ProRule" id="PRU00023"/>
    </source>
</evidence>
<reference evidence="4 5" key="1">
    <citation type="submission" date="2022-07" db="EMBL/GenBank/DDBJ databases">
        <title>Fecal culturing of patients with breast cancer.</title>
        <authorList>
            <person name="Teng N.M.Y."/>
            <person name="Kiu R."/>
            <person name="Evans R."/>
            <person name="Baker D.J."/>
            <person name="Zenner C."/>
            <person name="Robinson S.D."/>
            <person name="Hall L.J."/>
        </authorList>
    </citation>
    <scope>NUCLEOTIDE SEQUENCE [LARGE SCALE GENOMIC DNA]</scope>
    <source>
        <strain evidence="4 5">LH1063</strain>
    </source>
</reference>
<proteinExistence type="predicted"/>
<accession>A0ABT1MJM4</accession>
<organism evidence="4 5">
    <name type="scientific">Coprobacter tertius</name>
    <dbReference type="NCBI Taxonomy" id="2944915"/>
    <lineage>
        <taxon>Bacteria</taxon>
        <taxon>Pseudomonadati</taxon>
        <taxon>Bacteroidota</taxon>
        <taxon>Bacteroidia</taxon>
        <taxon>Bacteroidales</taxon>
        <taxon>Barnesiellaceae</taxon>
        <taxon>Coprobacter</taxon>
    </lineage>
</organism>
<sequence>MVTCDRILELYRYREPESKIIDAFREIAVDNRDKTYGNRTPLHLACEFADDRAVRILLERGADFNAKNNEGNTPLCILGMCRYEFADEEKIGEAAKLLLAAGASVPRSAEKTTALIEAVRNRHFSMAEVIVDSGSKIDSTDMNGENVLHLTGRIAGDISSEICRTEEYIAYVTDGKYPQKKIDETQKKLIILQKQEESIFKLAKKLLESASIDPEDKSDTGKTALDLAIEGGYATKVGSLLSGNDPEKNELYAQAGGMDIFQALFYKNRTALDALLRLGVELQTSCEHENMSHLFGRISPLSCALASSNFEAAEMILNAGADPDYRMPDERTAFAVWVGNNKSSGNEEQYLRILELMTQCGWNHELSVDKAGNTALSFACSYVSGGPGKAAIQYLLKNGAETNIVNLCGQTPLMILYGGRYWDGYIPILPTLPRSYPYGLKHCGSDEAEILEILLEAGADSSGKDNWGNTLLHYIAAGCNETESKKATEILLDFVLPDVDAVNNEGLTAIDIATAKNNEALVKFLLKNL</sequence>
<dbReference type="SUPFAM" id="SSF48403">
    <property type="entry name" value="Ankyrin repeat"/>
    <property type="match status" value="2"/>
</dbReference>
<dbReference type="PANTHER" id="PTHR24126">
    <property type="entry name" value="ANKYRIN REPEAT, PH AND SEC7 DOMAIN CONTAINING PROTEIN SECG-RELATED"/>
    <property type="match status" value="1"/>
</dbReference>
<evidence type="ECO:0000256" key="1">
    <source>
        <dbReference type="ARBA" id="ARBA00022737"/>
    </source>
</evidence>
<dbReference type="Pfam" id="PF12796">
    <property type="entry name" value="Ank_2"/>
    <property type="match status" value="1"/>
</dbReference>
<dbReference type="PROSITE" id="PS50297">
    <property type="entry name" value="ANK_REP_REGION"/>
    <property type="match status" value="1"/>
</dbReference>
<dbReference type="Gene3D" id="1.25.40.20">
    <property type="entry name" value="Ankyrin repeat-containing domain"/>
    <property type="match status" value="2"/>
</dbReference>
<dbReference type="InterPro" id="IPR002110">
    <property type="entry name" value="Ankyrin_rpt"/>
</dbReference>
<keyword evidence="2 3" id="KW-0040">ANK repeat</keyword>
<dbReference type="Pfam" id="PF13857">
    <property type="entry name" value="Ank_5"/>
    <property type="match status" value="1"/>
</dbReference>
<evidence type="ECO:0000313" key="5">
    <source>
        <dbReference type="Proteomes" id="UP001205603"/>
    </source>
</evidence>
<dbReference type="InterPro" id="IPR036770">
    <property type="entry name" value="Ankyrin_rpt-contain_sf"/>
</dbReference>
<dbReference type="EMBL" id="JANDHW010000008">
    <property type="protein sequence ID" value="MCP9612249.1"/>
    <property type="molecule type" value="Genomic_DNA"/>
</dbReference>
<evidence type="ECO:0000256" key="2">
    <source>
        <dbReference type="ARBA" id="ARBA00023043"/>
    </source>
</evidence>
<comment type="caution">
    <text evidence="4">The sequence shown here is derived from an EMBL/GenBank/DDBJ whole genome shotgun (WGS) entry which is preliminary data.</text>
</comment>
<protein>
    <submittedName>
        <fullName evidence="4">Ankyrin repeat domain-containing protein</fullName>
    </submittedName>
</protein>
<dbReference type="RefSeq" id="WP_255027529.1">
    <property type="nucleotide sequence ID" value="NZ_JANDHW010000008.1"/>
</dbReference>
<dbReference type="PROSITE" id="PS50088">
    <property type="entry name" value="ANK_REPEAT"/>
    <property type="match status" value="1"/>
</dbReference>